<accession>A0AAD8WZI4</accession>
<feature type="chain" id="PRO_5042204938" description="PI-PLC X domain-containing protein" evidence="2">
    <location>
        <begin position="29"/>
        <end position="603"/>
    </location>
</feature>
<name>A0AAD8WZI4_LOLMU</name>
<feature type="region of interest" description="Disordered" evidence="1">
    <location>
        <begin position="370"/>
        <end position="440"/>
    </location>
</feature>
<feature type="compositionally biased region" description="Polar residues" evidence="1">
    <location>
        <begin position="515"/>
        <end position="553"/>
    </location>
</feature>
<evidence type="ECO:0008006" key="5">
    <source>
        <dbReference type="Google" id="ProtNLM"/>
    </source>
</evidence>
<reference evidence="3" key="1">
    <citation type="submission" date="2023-07" db="EMBL/GenBank/DDBJ databases">
        <title>A chromosome-level genome assembly of Lolium multiflorum.</title>
        <authorList>
            <person name="Chen Y."/>
            <person name="Copetti D."/>
            <person name="Kolliker R."/>
            <person name="Studer B."/>
        </authorList>
    </citation>
    <scope>NUCLEOTIDE SEQUENCE</scope>
    <source>
        <strain evidence="3">02402/16</strain>
        <tissue evidence="3">Leaf</tissue>
    </source>
</reference>
<evidence type="ECO:0000313" key="3">
    <source>
        <dbReference type="EMBL" id="KAK1686822.1"/>
    </source>
</evidence>
<comment type="caution">
    <text evidence="3">The sequence shown here is derived from an EMBL/GenBank/DDBJ whole genome shotgun (WGS) entry which is preliminary data.</text>
</comment>
<dbReference type="GO" id="GO:0006629">
    <property type="term" value="P:lipid metabolic process"/>
    <property type="evidence" value="ECO:0007669"/>
    <property type="project" value="InterPro"/>
</dbReference>
<dbReference type="Pfam" id="PF26178">
    <property type="entry name" value="PI-PLC_cat"/>
    <property type="match status" value="1"/>
</dbReference>
<dbReference type="Gene3D" id="3.20.20.190">
    <property type="entry name" value="Phosphatidylinositol (PI) phosphodiesterase"/>
    <property type="match status" value="1"/>
</dbReference>
<dbReference type="InterPro" id="IPR051057">
    <property type="entry name" value="PI-PLC_domain"/>
</dbReference>
<feature type="signal peptide" evidence="2">
    <location>
        <begin position="1"/>
        <end position="28"/>
    </location>
</feature>
<dbReference type="AlphaFoldDB" id="A0AAD8WZI4"/>
<feature type="region of interest" description="Disordered" evidence="1">
    <location>
        <begin position="458"/>
        <end position="587"/>
    </location>
</feature>
<keyword evidence="2" id="KW-0732">Signal</keyword>
<evidence type="ECO:0000256" key="1">
    <source>
        <dbReference type="SAM" id="MobiDB-lite"/>
    </source>
</evidence>
<keyword evidence="4" id="KW-1185">Reference proteome</keyword>
<feature type="compositionally biased region" description="Low complexity" evidence="1">
    <location>
        <begin position="497"/>
        <end position="514"/>
    </location>
</feature>
<proteinExistence type="predicted"/>
<dbReference type="PROSITE" id="PS50007">
    <property type="entry name" value="PIPLC_X_DOMAIN"/>
    <property type="match status" value="1"/>
</dbReference>
<dbReference type="SUPFAM" id="SSF51695">
    <property type="entry name" value="PLC-like phosphodiesterases"/>
    <property type="match status" value="1"/>
</dbReference>
<evidence type="ECO:0000313" key="4">
    <source>
        <dbReference type="Proteomes" id="UP001231189"/>
    </source>
</evidence>
<dbReference type="GO" id="GO:0008081">
    <property type="term" value="F:phosphoric diester hydrolase activity"/>
    <property type="evidence" value="ECO:0007669"/>
    <property type="project" value="InterPro"/>
</dbReference>
<organism evidence="3 4">
    <name type="scientific">Lolium multiflorum</name>
    <name type="common">Italian ryegrass</name>
    <name type="synonym">Lolium perenne subsp. multiflorum</name>
    <dbReference type="NCBI Taxonomy" id="4521"/>
    <lineage>
        <taxon>Eukaryota</taxon>
        <taxon>Viridiplantae</taxon>
        <taxon>Streptophyta</taxon>
        <taxon>Embryophyta</taxon>
        <taxon>Tracheophyta</taxon>
        <taxon>Spermatophyta</taxon>
        <taxon>Magnoliopsida</taxon>
        <taxon>Liliopsida</taxon>
        <taxon>Poales</taxon>
        <taxon>Poaceae</taxon>
        <taxon>BOP clade</taxon>
        <taxon>Pooideae</taxon>
        <taxon>Poodae</taxon>
        <taxon>Poeae</taxon>
        <taxon>Poeae Chloroplast Group 2 (Poeae type)</taxon>
        <taxon>Loliodinae</taxon>
        <taxon>Loliinae</taxon>
        <taxon>Lolium</taxon>
    </lineage>
</organism>
<dbReference type="InterPro" id="IPR017946">
    <property type="entry name" value="PLC-like_Pdiesterase_TIM-brl"/>
</dbReference>
<gene>
    <name evidence="3" type="ORF">QYE76_047670</name>
</gene>
<dbReference type="PANTHER" id="PTHR13593:SF48">
    <property type="entry name" value="OS04G0689300 PROTEIN"/>
    <property type="match status" value="1"/>
</dbReference>
<protein>
    <recommendedName>
        <fullName evidence="5">PI-PLC X domain-containing protein</fullName>
    </recommendedName>
</protein>
<dbReference type="Proteomes" id="UP001231189">
    <property type="component" value="Unassembled WGS sequence"/>
</dbReference>
<dbReference type="EMBL" id="JAUUTY010000002">
    <property type="protein sequence ID" value="KAK1686822.1"/>
    <property type="molecule type" value="Genomic_DNA"/>
</dbReference>
<dbReference type="CDD" id="cd08588">
    <property type="entry name" value="PI-PLCc_At5g67130_like"/>
    <property type="match status" value="1"/>
</dbReference>
<feature type="compositionally biased region" description="Low complexity" evidence="1">
    <location>
        <begin position="458"/>
        <end position="490"/>
    </location>
</feature>
<feature type="compositionally biased region" description="Low complexity" evidence="1">
    <location>
        <begin position="385"/>
        <end position="440"/>
    </location>
</feature>
<sequence length="603" mass="62439">MAGTRRRGVMLLLIAIAFFAARPGPSSASALVGDRCAANSPPSSCGAGMRCATCSPLPGSGPAVCSRTTPIDPKTHGTGLPFNKYSWLTTHNSFAVAGTPSATGAPIVSPPNQGDSVTSQLNNGVRGLMLDTYDFKNDLWLCHSFAGKCYDFTAYVPASKVLKEIQAFLDSNPNEVITVFIEDYSAPGSLAKALAAAGLTKYVFPPAKMPANGADWPTLKDMVAQGHRLLVFTSKQGRESSDGAAYEWNYVVETKYGSDGLAVGTCGNRGESKPMDSKAQSLLLLNFFTTNPSQSWACVNNSAPLIDKLKSCYDAFGKRWPNFIAVDFYMRSSGGGAPLATDVANGRLQCGCDSIAYCKANAPFGTCTMSSSSPPSLSPSPSSSPAPGSGSSSSSPSLAPVSRTAPPPSSTTSPLSSPSWSWSPAPAPARTRSRPRSWPSSATMSLFSLLPSAWELSPPMSSSMSPSLAPSSWSYGTSAPSPSLAPSWWSYGASALSPSSSSSSSSSSPQSSTSINTMSVQEEGIAQTQEPSPKSTTDQGTAQAPSPESTSAATGVPQRTLPKSIAEAPTPEAEDSTGAAIRPGTPRLSSLFGTAALVLISLC</sequence>
<dbReference type="PANTHER" id="PTHR13593">
    <property type="match status" value="1"/>
</dbReference>
<evidence type="ECO:0000256" key="2">
    <source>
        <dbReference type="SAM" id="SignalP"/>
    </source>
</evidence>